<keyword evidence="3" id="KW-0274">FAD</keyword>
<dbReference type="PANTHER" id="PTHR13789">
    <property type="entry name" value="MONOOXYGENASE"/>
    <property type="match status" value="1"/>
</dbReference>
<dbReference type="FunFam" id="3.50.50.60:FF:000156">
    <property type="entry name" value="Salicylate hydroxylase, putative"/>
    <property type="match status" value="1"/>
</dbReference>
<evidence type="ECO:0000256" key="3">
    <source>
        <dbReference type="ARBA" id="ARBA00022827"/>
    </source>
</evidence>
<reference evidence="9" key="1">
    <citation type="journal article" date="2016" name="Genome Biol. Evol.">
        <title>Comparative 'omics' of the Fusarium fujikuroi species complex highlights differences in genetic potential and metabolite synthesis.</title>
        <authorList>
            <person name="Niehaus E.-M."/>
            <person name="Muensterkoetter M."/>
            <person name="Proctor R.H."/>
            <person name="Brown D.W."/>
            <person name="Sharon A."/>
            <person name="Idan Y."/>
            <person name="Oren-Young L."/>
            <person name="Sieber C.M."/>
            <person name="Novak O."/>
            <person name="Pencik A."/>
            <person name="Tarkowska D."/>
            <person name="Hromadova K."/>
            <person name="Freeman S."/>
            <person name="Maymon M."/>
            <person name="Elazar M."/>
            <person name="Youssef S.A."/>
            <person name="El-Shabrawy E.S.M."/>
            <person name="Shalaby A.B.A."/>
            <person name="Houterman P."/>
            <person name="Brock N.L."/>
            <person name="Burkhardt I."/>
            <person name="Tsavkelova E.A."/>
            <person name="Dickschat J.S."/>
            <person name="Galuszka P."/>
            <person name="Gueldener U."/>
            <person name="Tudzynski B."/>
        </authorList>
    </citation>
    <scope>NUCLEOTIDE SEQUENCE [LARGE SCALE GENOMIC DNA]</scope>
    <source>
        <strain evidence="9">MRC7560</strain>
    </source>
</reference>
<evidence type="ECO:0000256" key="5">
    <source>
        <dbReference type="ARBA" id="ARBA00023033"/>
    </source>
</evidence>
<gene>
    <name evidence="8" type="ORF">FMAN_09517</name>
</gene>
<evidence type="ECO:0000256" key="4">
    <source>
        <dbReference type="ARBA" id="ARBA00023002"/>
    </source>
</evidence>
<dbReference type="InterPro" id="IPR036188">
    <property type="entry name" value="FAD/NAD-bd_sf"/>
</dbReference>
<feature type="domain" description="FAD-binding" evidence="7">
    <location>
        <begin position="5"/>
        <end position="344"/>
    </location>
</feature>
<feature type="signal peptide" evidence="6">
    <location>
        <begin position="1"/>
        <end position="19"/>
    </location>
</feature>
<dbReference type="Gene3D" id="3.50.50.60">
    <property type="entry name" value="FAD/NAD(P)-binding domain"/>
    <property type="match status" value="1"/>
</dbReference>
<dbReference type="RefSeq" id="XP_041681040.1">
    <property type="nucleotide sequence ID" value="XM_041830370.1"/>
</dbReference>
<dbReference type="GeneID" id="65088776"/>
<name>A0A1L7T5I3_FUSMA</name>
<protein>
    <submittedName>
        <fullName evidence="8">Related to salicylate hydroxylase</fullName>
    </submittedName>
</protein>
<dbReference type="Proteomes" id="UP000184255">
    <property type="component" value="Unassembled WGS sequence"/>
</dbReference>
<keyword evidence="9" id="KW-1185">Reference proteome</keyword>
<evidence type="ECO:0000313" key="8">
    <source>
        <dbReference type="EMBL" id="CVK91393.1"/>
    </source>
</evidence>
<evidence type="ECO:0000256" key="6">
    <source>
        <dbReference type="SAM" id="SignalP"/>
    </source>
</evidence>
<keyword evidence="2" id="KW-0285">Flavoprotein</keyword>
<comment type="caution">
    <text evidence="8">The sequence shown here is derived from an EMBL/GenBank/DDBJ whole genome shotgun (WGS) entry which is preliminary data.</text>
</comment>
<dbReference type="PRINTS" id="PR00420">
    <property type="entry name" value="RNGMNOXGNASE"/>
</dbReference>
<dbReference type="SUPFAM" id="SSF51905">
    <property type="entry name" value="FAD/NAD(P)-binding domain"/>
    <property type="match status" value="1"/>
</dbReference>
<dbReference type="GO" id="GO:0004497">
    <property type="term" value="F:monooxygenase activity"/>
    <property type="evidence" value="ECO:0007669"/>
    <property type="project" value="UniProtKB-KW"/>
</dbReference>
<dbReference type="PANTHER" id="PTHR13789:SF316">
    <property type="entry name" value="FAD-BINDING DOMAIN-CONTAINING PROTEIN"/>
    <property type="match status" value="1"/>
</dbReference>
<keyword evidence="5" id="KW-0503">Monooxygenase</keyword>
<dbReference type="Pfam" id="PF01494">
    <property type="entry name" value="FAD_binding_3"/>
    <property type="match status" value="1"/>
</dbReference>
<keyword evidence="6" id="KW-0732">Signal</keyword>
<sequence>MSSPQVAIIGAGLSGLALALALHQQGIQATAYEQQSAPLDIGGAIMLSPNSLRALDKLGVFERMLPKSYKFQDLYFYSQDDKLVDVFEFGNQEKYGYSGIRVYRFELINVLLDLVQEAGIKVEYGRKFDSIVSETDDSVTWRFTDGSEEAASLLVGADGIHSRVRKYLHPDLEPKFTNMIGVTAAVPAKQLKLENNEYKLPATFMHDKRGAFVIAPQLADGSEVLIGKQKVFVGEDPGRDAWKAMNSDKTWCVDFLREGNEDFPAIVANSTSEISPKRVNLWPFYLLPKLETWASSAKHGRVAILGDAAHAIPPTAGQGVNQAFEDVYTFAGVLGQLKEKNSEGLSDALGRWQKGRQERVDKIIELNDEINKRRMPKQGDVETKPFDIDWLYSVDLDQMVRDFVGGNQKGVI</sequence>
<evidence type="ECO:0000256" key="1">
    <source>
        <dbReference type="ARBA" id="ARBA00007992"/>
    </source>
</evidence>
<accession>A0A1L7T5I3</accession>
<comment type="similarity">
    <text evidence="1">Belongs to the paxM FAD-dependent monooxygenase family.</text>
</comment>
<dbReference type="InterPro" id="IPR050493">
    <property type="entry name" value="FAD-dep_Monooxygenase_BioMet"/>
</dbReference>
<dbReference type="EMBL" id="FCQH01000004">
    <property type="protein sequence ID" value="CVK91393.1"/>
    <property type="molecule type" value="Genomic_DNA"/>
</dbReference>
<evidence type="ECO:0000259" key="7">
    <source>
        <dbReference type="Pfam" id="PF01494"/>
    </source>
</evidence>
<keyword evidence="4" id="KW-0560">Oxidoreductase</keyword>
<dbReference type="AlphaFoldDB" id="A0A1L7T5I3"/>
<dbReference type="VEuPathDB" id="FungiDB:FMAN_09517"/>
<feature type="chain" id="PRO_5012431057" evidence="6">
    <location>
        <begin position="20"/>
        <end position="412"/>
    </location>
</feature>
<dbReference type="InterPro" id="IPR002938">
    <property type="entry name" value="FAD-bd"/>
</dbReference>
<organism evidence="8 9">
    <name type="scientific">Fusarium mangiferae</name>
    <name type="common">Mango malformation disease fungus</name>
    <dbReference type="NCBI Taxonomy" id="192010"/>
    <lineage>
        <taxon>Eukaryota</taxon>
        <taxon>Fungi</taxon>
        <taxon>Dikarya</taxon>
        <taxon>Ascomycota</taxon>
        <taxon>Pezizomycotina</taxon>
        <taxon>Sordariomycetes</taxon>
        <taxon>Hypocreomycetidae</taxon>
        <taxon>Hypocreales</taxon>
        <taxon>Nectriaceae</taxon>
        <taxon>Fusarium</taxon>
        <taxon>Fusarium fujikuroi species complex</taxon>
    </lineage>
</organism>
<evidence type="ECO:0000313" key="9">
    <source>
        <dbReference type="Proteomes" id="UP000184255"/>
    </source>
</evidence>
<dbReference type="GO" id="GO:0071949">
    <property type="term" value="F:FAD binding"/>
    <property type="evidence" value="ECO:0007669"/>
    <property type="project" value="InterPro"/>
</dbReference>
<evidence type="ECO:0000256" key="2">
    <source>
        <dbReference type="ARBA" id="ARBA00022630"/>
    </source>
</evidence>
<proteinExistence type="inferred from homology"/>